<dbReference type="PANTHER" id="PTHR12035:SF123">
    <property type="entry name" value="IG-LIKE DOMAIN-CONTAINING PROTEIN"/>
    <property type="match status" value="1"/>
</dbReference>
<accession>A0A6P9F554</accession>
<dbReference type="GO" id="GO:0005886">
    <property type="term" value="C:plasma membrane"/>
    <property type="evidence" value="ECO:0007669"/>
    <property type="project" value="TreeGrafter"/>
</dbReference>
<evidence type="ECO:0000256" key="4">
    <source>
        <dbReference type="ARBA" id="ARBA00023136"/>
    </source>
</evidence>
<dbReference type="InterPro" id="IPR013106">
    <property type="entry name" value="Ig_V-set"/>
</dbReference>
<dbReference type="AlphaFoldDB" id="A0A6P9F554"/>
<dbReference type="SUPFAM" id="SSF48726">
    <property type="entry name" value="Immunoglobulin"/>
    <property type="match status" value="2"/>
</dbReference>
<dbReference type="InterPro" id="IPR007110">
    <property type="entry name" value="Ig-like_dom"/>
</dbReference>
<dbReference type="InterPro" id="IPR036179">
    <property type="entry name" value="Ig-like_dom_sf"/>
</dbReference>
<sequence>MCPAASPTPICSGLSFPALGYWFRKGAGVHQDAPVATTNPDQEVREETQGRFHLLGGPRDYNCSLGIRDAQRRDSGTYFFRVERGPYVQYSYLQNQLSVRVTALTQIPDIHTHGPLESDHPKNITCSVPWACKRGTPPTFSWIGVALTTRGSKTRHSSVLTLTPRPQDHGTNLTCRVTLPGAGVSTERTIQLTVPYAPRNLTIRIFRGNSTAAAPPRASAFSHPDLVRPCASGPASSLACQSLQHPPAHHNSVRRCLHMPWIWPCSSPAQTLP</sequence>
<evidence type="ECO:0000256" key="3">
    <source>
        <dbReference type="ARBA" id="ARBA00022989"/>
    </source>
</evidence>
<keyword evidence="2" id="KW-0812">Transmembrane</keyword>
<keyword evidence="4" id="KW-0472">Membrane</keyword>
<keyword evidence="6" id="KW-1185">Reference proteome</keyword>
<dbReference type="InterPro" id="IPR013783">
    <property type="entry name" value="Ig-like_fold"/>
</dbReference>
<evidence type="ECO:0000256" key="1">
    <source>
        <dbReference type="ARBA" id="ARBA00004167"/>
    </source>
</evidence>
<dbReference type="PROSITE" id="PS50835">
    <property type="entry name" value="IG_LIKE"/>
    <property type="match status" value="1"/>
</dbReference>
<dbReference type="Pfam" id="PF07686">
    <property type="entry name" value="V-set"/>
    <property type="match status" value="1"/>
</dbReference>
<dbReference type="PANTHER" id="PTHR12035">
    <property type="entry name" value="SIALIC ACID BINDING IMMUNOGLOBULIN-LIKE LECTIN"/>
    <property type="match status" value="1"/>
</dbReference>
<dbReference type="GO" id="GO:0007155">
    <property type="term" value="P:cell adhesion"/>
    <property type="evidence" value="ECO:0007669"/>
    <property type="project" value="TreeGrafter"/>
</dbReference>
<dbReference type="InterPro" id="IPR051036">
    <property type="entry name" value="SIGLEC"/>
</dbReference>
<dbReference type="OrthoDB" id="10012075at2759"/>
<protein>
    <submittedName>
        <fullName evidence="7">Sialic acid-binding Ig-like lectin 6 isoform X1</fullName>
    </submittedName>
</protein>
<keyword evidence="3" id="KW-1133">Transmembrane helix</keyword>
<evidence type="ECO:0000313" key="6">
    <source>
        <dbReference type="Proteomes" id="UP000515165"/>
    </source>
</evidence>
<dbReference type="Proteomes" id="UP000515165">
    <property type="component" value="Chromosome 17"/>
</dbReference>
<dbReference type="GeneID" id="113935682"/>
<reference evidence="7" key="1">
    <citation type="submission" date="2025-08" db="UniProtKB">
        <authorList>
            <consortium name="RefSeq"/>
        </authorList>
    </citation>
    <scope>IDENTIFICATION</scope>
    <source>
        <tissue evidence="7">Blood</tissue>
    </source>
</reference>
<organism evidence="6 7">
    <name type="scientific">Zalophus californianus</name>
    <name type="common">California sealion</name>
    <dbReference type="NCBI Taxonomy" id="9704"/>
    <lineage>
        <taxon>Eukaryota</taxon>
        <taxon>Metazoa</taxon>
        <taxon>Chordata</taxon>
        <taxon>Craniata</taxon>
        <taxon>Vertebrata</taxon>
        <taxon>Euteleostomi</taxon>
        <taxon>Mammalia</taxon>
        <taxon>Eutheria</taxon>
        <taxon>Laurasiatheria</taxon>
        <taxon>Carnivora</taxon>
        <taxon>Caniformia</taxon>
        <taxon>Pinnipedia</taxon>
        <taxon>Otariidae</taxon>
        <taxon>Zalophus</taxon>
    </lineage>
</organism>
<evidence type="ECO:0000313" key="7">
    <source>
        <dbReference type="RefSeq" id="XP_035581079.1"/>
    </source>
</evidence>
<proteinExistence type="predicted"/>
<gene>
    <name evidence="7" type="primary">LOC113935682</name>
</gene>
<dbReference type="Gene3D" id="2.60.40.10">
    <property type="entry name" value="Immunoglobulins"/>
    <property type="match status" value="2"/>
</dbReference>
<dbReference type="GO" id="GO:0033691">
    <property type="term" value="F:sialic acid binding"/>
    <property type="evidence" value="ECO:0007669"/>
    <property type="project" value="TreeGrafter"/>
</dbReference>
<evidence type="ECO:0000256" key="2">
    <source>
        <dbReference type="ARBA" id="ARBA00022692"/>
    </source>
</evidence>
<comment type="subcellular location">
    <subcellularLocation>
        <location evidence="1">Membrane</location>
        <topology evidence="1">Single-pass membrane protein</topology>
    </subcellularLocation>
</comment>
<evidence type="ECO:0000259" key="5">
    <source>
        <dbReference type="PROSITE" id="PS50835"/>
    </source>
</evidence>
<dbReference type="RefSeq" id="XP_035581079.1">
    <property type="nucleotide sequence ID" value="XM_035725186.1"/>
</dbReference>
<name>A0A6P9F554_ZALCA</name>
<feature type="domain" description="Ig-like" evidence="5">
    <location>
        <begin position="108"/>
        <end position="191"/>
    </location>
</feature>